<dbReference type="EMBL" id="PKTG01000043">
    <property type="protein sequence ID" value="PLX19003.1"/>
    <property type="molecule type" value="Genomic_DNA"/>
</dbReference>
<reference evidence="1 2" key="1">
    <citation type="submission" date="2017-11" db="EMBL/GenBank/DDBJ databases">
        <title>Genome-resolved metagenomics identifies genetic mobility, metabolic interactions, and unexpected diversity in perchlorate-reducing communities.</title>
        <authorList>
            <person name="Barnum T.P."/>
            <person name="Figueroa I.A."/>
            <person name="Carlstrom C.I."/>
            <person name="Lucas L.N."/>
            <person name="Engelbrektson A.L."/>
            <person name="Coates J.D."/>
        </authorList>
    </citation>
    <scope>NUCLEOTIDE SEQUENCE [LARGE SCALE GENOMIC DNA]</scope>
    <source>
        <strain evidence="1">BM706</strain>
    </source>
</reference>
<proteinExistence type="predicted"/>
<evidence type="ECO:0000313" key="2">
    <source>
        <dbReference type="Proteomes" id="UP000234857"/>
    </source>
</evidence>
<dbReference type="Proteomes" id="UP000234857">
    <property type="component" value="Unassembled WGS sequence"/>
</dbReference>
<name>A0A2N5ZK46_MUIH1</name>
<organism evidence="1 2">
    <name type="scientific">Muiribacterium halophilum</name>
    <dbReference type="NCBI Taxonomy" id="2053465"/>
    <lineage>
        <taxon>Bacteria</taxon>
        <taxon>Candidatus Muiribacteriota</taxon>
        <taxon>Candidatus Muiribacteriia</taxon>
        <taxon>Candidatus Muiribacteriales</taxon>
        <taxon>Candidatus Muiribacteriaceae</taxon>
        <taxon>Candidatus Muiribacterium</taxon>
    </lineage>
</organism>
<sequence>MKIKGRIALFFCLLFLFGILSYQFSNLTKGKSIYTYKNEGYFYPIYLQNNELYLRKDKKEIVKISDNKNERFKFDPILHYHQIDSPFTCEYLNNLDLTTSAYTFLNKDKELIQEFYSIYNSPVWECHDYVKTNDGNTVFLSTSDDLIFLIQNYLDVFEKKGISKDQEKYILNLNSRRQISPRIKSLRVNVFNDEYKQIGERIIPIENNDFSKEKKLNMFFYNDIIYISMITTDKITIISLDKELSFNFSNYLRTSTKLPDRISLKDGSLILLSYDKNILDKTVIDLKKEKVFDSSIKCQNKIIDAIAADTNRTVILSTNESRDFIKIYYKQKNLRSIGLYYPGSFKNLIITKDKNHLIYQEQTDENTFNIYRKRIF</sequence>
<protein>
    <submittedName>
        <fullName evidence="1">Uncharacterized protein</fullName>
    </submittedName>
</protein>
<comment type="caution">
    <text evidence="1">The sequence shown here is derived from an EMBL/GenBank/DDBJ whole genome shotgun (WGS) entry which is preliminary data.</text>
</comment>
<gene>
    <name evidence="1" type="ORF">C0601_03055</name>
</gene>
<accession>A0A2N5ZK46</accession>
<evidence type="ECO:0000313" key="1">
    <source>
        <dbReference type="EMBL" id="PLX19003.1"/>
    </source>
</evidence>
<dbReference type="AlphaFoldDB" id="A0A2N5ZK46"/>